<name>A0A7R8CCK2_LEPSM</name>
<dbReference type="Proteomes" id="UP000675881">
    <property type="component" value="Chromosome 1"/>
</dbReference>
<dbReference type="OrthoDB" id="6235964at2759"/>
<gene>
    <name evidence="2" type="ORF">LSAA_2039</name>
</gene>
<dbReference type="Gene3D" id="3.10.20.90">
    <property type="entry name" value="Phosphatidylinositol 3-kinase Catalytic Subunit, Chain A, domain 1"/>
    <property type="match status" value="1"/>
</dbReference>
<dbReference type="EMBL" id="HG994580">
    <property type="protein sequence ID" value="CAF2772089.1"/>
    <property type="molecule type" value="Genomic_DNA"/>
</dbReference>
<feature type="compositionally biased region" description="Polar residues" evidence="1">
    <location>
        <begin position="59"/>
        <end position="69"/>
    </location>
</feature>
<dbReference type="PANTHER" id="PTHR11243">
    <property type="entry name" value="GROWTH FACTOR RECEPTOR-BOUND PROTEIN"/>
    <property type="match status" value="1"/>
</dbReference>
<evidence type="ECO:0000256" key="1">
    <source>
        <dbReference type="SAM" id="MobiDB-lite"/>
    </source>
</evidence>
<reference evidence="2" key="1">
    <citation type="submission" date="2021-02" db="EMBL/GenBank/DDBJ databases">
        <authorList>
            <person name="Bekaert M."/>
        </authorList>
    </citation>
    <scope>NUCLEOTIDE SEQUENCE</scope>
    <source>
        <strain evidence="2">IoA-00</strain>
    </source>
</reference>
<dbReference type="InterPro" id="IPR039664">
    <property type="entry name" value="GRB/APBB1IP"/>
</dbReference>
<feature type="region of interest" description="Disordered" evidence="1">
    <location>
        <begin position="1"/>
        <end position="100"/>
    </location>
</feature>
<proteinExistence type="predicted"/>
<feature type="compositionally biased region" description="Basic residues" evidence="1">
    <location>
        <begin position="1"/>
        <end position="10"/>
    </location>
</feature>
<organism evidence="2 3">
    <name type="scientific">Lepeophtheirus salmonis</name>
    <name type="common">Salmon louse</name>
    <name type="synonym">Caligus salmonis</name>
    <dbReference type="NCBI Taxonomy" id="72036"/>
    <lineage>
        <taxon>Eukaryota</taxon>
        <taxon>Metazoa</taxon>
        <taxon>Ecdysozoa</taxon>
        <taxon>Arthropoda</taxon>
        <taxon>Crustacea</taxon>
        <taxon>Multicrustacea</taxon>
        <taxon>Hexanauplia</taxon>
        <taxon>Copepoda</taxon>
        <taxon>Siphonostomatoida</taxon>
        <taxon>Caligidae</taxon>
        <taxon>Lepeophtheirus</taxon>
    </lineage>
</organism>
<dbReference type="SUPFAM" id="SSF54236">
    <property type="entry name" value="Ubiquitin-like"/>
    <property type="match status" value="1"/>
</dbReference>
<dbReference type="InterPro" id="IPR029071">
    <property type="entry name" value="Ubiquitin-like_domsf"/>
</dbReference>
<dbReference type="PANTHER" id="PTHR11243:SF23">
    <property type="entry name" value="LD06925P"/>
    <property type="match status" value="1"/>
</dbReference>
<evidence type="ECO:0000313" key="2">
    <source>
        <dbReference type="EMBL" id="CAF2772089.1"/>
    </source>
</evidence>
<feature type="compositionally biased region" description="Low complexity" evidence="1">
    <location>
        <begin position="47"/>
        <end position="58"/>
    </location>
</feature>
<accession>A0A7R8CCK2</accession>
<dbReference type="AlphaFoldDB" id="A0A7R8CCK2"/>
<feature type="compositionally biased region" description="Gly residues" evidence="1">
    <location>
        <begin position="73"/>
        <end position="82"/>
    </location>
</feature>
<feature type="compositionally biased region" description="Low complexity" evidence="1">
    <location>
        <begin position="83"/>
        <end position="100"/>
    </location>
</feature>
<keyword evidence="3" id="KW-1185">Reference proteome</keyword>
<feature type="compositionally biased region" description="Low complexity" evidence="1">
    <location>
        <begin position="413"/>
        <end position="423"/>
    </location>
</feature>
<protein>
    <submittedName>
        <fullName evidence="2">RAPH1</fullName>
    </submittedName>
</protein>
<feature type="region of interest" description="Disordered" evidence="1">
    <location>
        <begin position="456"/>
        <end position="477"/>
    </location>
</feature>
<feature type="region of interest" description="Disordered" evidence="1">
    <location>
        <begin position="402"/>
        <end position="428"/>
    </location>
</feature>
<sequence length="477" mass="52295">MKRKKERKKNQLSFVTTLRREEKEGSIIMPEALTEPPSSHHIHNQHHSSSSVYSSYGSQFDSPDNDSAFSSESGGGGSGGGPIISLTGGAPPSSSQEQQLLLHSPSSTSYLISSRTGGPRRTLYVKIFCGDGSTKSVMINESMSIAYVLSVLQIPDLYLERCYEDHECLVANLLEWRQDSPNKILFLSRPEKYDLFRRPERYLVSSPTYGSEPSQVKTSCTGGREFLGSGGGGLSGGGAAPIGSSLNTTWDQLSRQNLLQEFFSRSGEDYYPEIEGMLWLKTEGKKELEKKLLCSSSGWDLSEGREATGLTGGSSGLQGNWMEEKSEGSLLKWLTGLRIIKNKDFLLDNYQNQLAEMTTGHCIARENRVVIAINKEESSPSSRVSRNNVPPPRMHAQQILQHHHHPSQDVVYSPSSTTSSSNSSDRDLALQIPHPDLLHVSKQSCESLSSSGCVSETSSSMSENGGFELDYHNGGTI</sequence>
<evidence type="ECO:0000313" key="3">
    <source>
        <dbReference type="Proteomes" id="UP000675881"/>
    </source>
</evidence>